<dbReference type="InterPro" id="IPR013655">
    <property type="entry name" value="PAS_fold_3"/>
</dbReference>
<dbReference type="InterPro" id="IPR029787">
    <property type="entry name" value="Nucleotide_cyclase"/>
</dbReference>
<dbReference type="NCBIfam" id="TIGR00229">
    <property type="entry name" value="sensory_box"/>
    <property type="match status" value="2"/>
</dbReference>
<dbReference type="PROSITE" id="PS50112">
    <property type="entry name" value="PAS"/>
    <property type="match status" value="1"/>
</dbReference>
<dbReference type="EMBL" id="JAKUDL010000001">
    <property type="protein sequence ID" value="MCH4292696.1"/>
    <property type="molecule type" value="Genomic_DNA"/>
</dbReference>
<dbReference type="SMART" id="SM00086">
    <property type="entry name" value="PAC"/>
    <property type="match status" value="2"/>
</dbReference>
<dbReference type="Gene3D" id="2.130.10.10">
    <property type="entry name" value="YVTN repeat-like/Quinoprotein amine dehydrogenase"/>
    <property type="match status" value="3"/>
</dbReference>
<dbReference type="InterPro" id="IPR035965">
    <property type="entry name" value="PAS-like_dom_sf"/>
</dbReference>
<keyword evidence="7" id="KW-1185">Reference proteome</keyword>
<dbReference type="InterPro" id="IPR013656">
    <property type="entry name" value="PAS_4"/>
</dbReference>
<comment type="cofactor">
    <cofactor evidence="1">
        <name>Mg(2+)</name>
        <dbReference type="ChEBI" id="CHEBI:18420"/>
    </cofactor>
</comment>
<dbReference type="SUPFAM" id="SSF55785">
    <property type="entry name" value="PYP-like sensor domain (PAS domain)"/>
    <property type="match status" value="2"/>
</dbReference>
<dbReference type="Pfam" id="PF08447">
    <property type="entry name" value="PAS_3"/>
    <property type="match status" value="1"/>
</dbReference>
<gene>
    <name evidence="6" type="ORF">MJ923_00090</name>
</gene>
<dbReference type="Pfam" id="PF00990">
    <property type="entry name" value="GGDEF"/>
    <property type="match status" value="1"/>
</dbReference>
<accession>A0AAJ1BDA2</accession>
<dbReference type="PROSITE" id="PS50887">
    <property type="entry name" value="GGDEF"/>
    <property type="match status" value="1"/>
</dbReference>
<evidence type="ECO:0000313" key="7">
    <source>
        <dbReference type="Proteomes" id="UP001297581"/>
    </source>
</evidence>
<feature type="domain" description="PAS" evidence="2">
    <location>
        <begin position="931"/>
        <end position="979"/>
    </location>
</feature>
<dbReference type="InterPro" id="IPR000700">
    <property type="entry name" value="PAS-assoc_C"/>
</dbReference>
<dbReference type="InterPro" id="IPR052155">
    <property type="entry name" value="Biofilm_reg_signaling"/>
</dbReference>
<dbReference type="SUPFAM" id="SSF101898">
    <property type="entry name" value="NHL repeat"/>
    <property type="match status" value="1"/>
</dbReference>
<dbReference type="Gene3D" id="2.60.40.10">
    <property type="entry name" value="Immunoglobulins"/>
    <property type="match status" value="1"/>
</dbReference>
<dbReference type="InterPro" id="IPR001633">
    <property type="entry name" value="EAL_dom"/>
</dbReference>
<dbReference type="Pfam" id="PF08448">
    <property type="entry name" value="PAS_4"/>
    <property type="match status" value="1"/>
</dbReference>
<dbReference type="SMART" id="SM00091">
    <property type="entry name" value="PAS"/>
    <property type="match status" value="1"/>
</dbReference>
<dbReference type="Pfam" id="PF00563">
    <property type="entry name" value="EAL"/>
    <property type="match status" value="1"/>
</dbReference>
<evidence type="ECO:0000256" key="1">
    <source>
        <dbReference type="ARBA" id="ARBA00001946"/>
    </source>
</evidence>
<dbReference type="GO" id="GO:0003824">
    <property type="term" value="F:catalytic activity"/>
    <property type="evidence" value="ECO:0007669"/>
    <property type="project" value="UniProtKB-ARBA"/>
</dbReference>
<evidence type="ECO:0000313" key="6">
    <source>
        <dbReference type="EMBL" id="MCH4292696.1"/>
    </source>
</evidence>
<dbReference type="CDD" id="cd00130">
    <property type="entry name" value="PAS"/>
    <property type="match status" value="2"/>
</dbReference>
<dbReference type="InterPro" id="IPR043128">
    <property type="entry name" value="Rev_trsase/Diguanyl_cyclase"/>
</dbReference>
<dbReference type="PANTHER" id="PTHR44757:SF2">
    <property type="entry name" value="BIOFILM ARCHITECTURE MAINTENANCE PROTEIN MBAA"/>
    <property type="match status" value="1"/>
</dbReference>
<dbReference type="Gene3D" id="3.20.20.450">
    <property type="entry name" value="EAL domain"/>
    <property type="match status" value="1"/>
</dbReference>
<proteinExistence type="predicted"/>
<dbReference type="PROSITE" id="PS50113">
    <property type="entry name" value="PAC"/>
    <property type="match status" value="2"/>
</dbReference>
<protein>
    <submittedName>
        <fullName evidence="6">EAL domain-containing protein</fullName>
    </submittedName>
</protein>
<dbReference type="InterPro" id="IPR015943">
    <property type="entry name" value="WD40/YVTN_repeat-like_dom_sf"/>
</dbReference>
<dbReference type="InterPro" id="IPR013783">
    <property type="entry name" value="Ig-like_fold"/>
</dbReference>
<evidence type="ECO:0000259" key="5">
    <source>
        <dbReference type="PROSITE" id="PS50887"/>
    </source>
</evidence>
<dbReference type="InterPro" id="IPR001610">
    <property type="entry name" value="PAC"/>
</dbReference>
<dbReference type="PROSITE" id="PS50883">
    <property type="entry name" value="EAL"/>
    <property type="match status" value="1"/>
</dbReference>
<dbReference type="CDD" id="cd01948">
    <property type="entry name" value="EAL"/>
    <property type="match status" value="1"/>
</dbReference>
<dbReference type="SUPFAM" id="SSF141868">
    <property type="entry name" value="EAL domain-like"/>
    <property type="match status" value="1"/>
</dbReference>
<dbReference type="SMART" id="SM00267">
    <property type="entry name" value="GGDEF"/>
    <property type="match status" value="1"/>
</dbReference>
<evidence type="ECO:0000259" key="3">
    <source>
        <dbReference type="PROSITE" id="PS50113"/>
    </source>
</evidence>
<dbReference type="InterPro" id="IPR000160">
    <property type="entry name" value="GGDEF_dom"/>
</dbReference>
<dbReference type="Gene3D" id="3.30.450.20">
    <property type="entry name" value="PAS domain"/>
    <property type="match status" value="2"/>
</dbReference>
<dbReference type="FunFam" id="3.30.70.270:FF:000001">
    <property type="entry name" value="Diguanylate cyclase domain protein"/>
    <property type="match status" value="1"/>
</dbReference>
<dbReference type="InterPro" id="IPR000014">
    <property type="entry name" value="PAS"/>
</dbReference>
<dbReference type="SUPFAM" id="SSF55073">
    <property type="entry name" value="Nucleotide cyclase"/>
    <property type="match status" value="1"/>
</dbReference>
<organism evidence="6 7">
    <name type="scientific">Shewanella zhuhaiensis</name>
    <dbReference type="NCBI Taxonomy" id="2919576"/>
    <lineage>
        <taxon>Bacteria</taxon>
        <taxon>Pseudomonadati</taxon>
        <taxon>Pseudomonadota</taxon>
        <taxon>Gammaproteobacteria</taxon>
        <taxon>Alteromonadales</taxon>
        <taxon>Shewanellaceae</taxon>
        <taxon>Shewanella</taxon>
    </lineage>
</organism>
<dbReference type="CDD" id="cd01949">
    <property type="entry name" value="GGDEF"/>
    <property type="match status" value="1"/>
</dbReference>
<dbReference type="RefSeq" id="WP_240589375.1">
    <property type="nucleotide sequence ID" value="NZ_JAKUDL010000001.1"/>
</dbReference>
<dbReference type="NCBIfam" id="TIGR00254">
    <property type="entry name" value="GGDEF"/>
    <property type="match status" value="1"/>
</dbReference>
<dbReference type="InterPro" id="IPR035919">
    <property type="entry name" value="EAL_sf"/>
</dbReference>
<dbReference type="Gene3D" id="3.30.70.270">
    <property type="match status" value="1"/>
</dbReference>
<feature type="domain" description="GGDEF" evidence="5">
    <location>
        <begin position="1086"/>
        <end position="1218"/>
    </location>
</feature>
<comment type="caution">
    <text evidence="6">The sequence shown here is derived from an EMBL/GenBank/DDBJ whole genome shotgun (WGS) entry which is preliminary data.</text>
</comment>
<feature type="domain" description="PAC" evidence="3">
    <location>
        <begin position="880"/>
        <end position="934"/>
    </location>
</feature>
<sequence length="1491" mass="169034">MIRKAVHHLLLCLCLYLPWLGISHGGEFVQRVFESRDGLSNGMVNSIAFDGYGFVWVATEDGLFRVSKTLVRRIDTYQGETRLNDSYFVDVKALGQEHLLISLSDVIYRYHIPSDTFEQVGTAELMPEFEGGGIVSSNFIDDHTLVFLTSEGEVYRLNFSSWQIEKVIQLQQDPDQPWDKILSLSDGRLLIGKEYHLELRSRQGEKLVDLPWVEASGQAKRFYRDRAGRVWLTSSDGLFSIDPQREQITAVTEVPFYVTAINEDAKGNLWLASRGGVLKWEPESRKLTTFDGDLRRTANIDYLTDLAIDNQGLIWLGGAGDGLVLAVDTSDFMKQKFTDAPPYQLGNQMVWSIYTEGNSYWFGTDAGVIRVEEGKPGSVLITPDEFESNDSVYAVTSLSLDELLIATTNGLFVLNKQTNAARRFSEWTHGSESLKRKYILNVYQDPGIPGRIWFLTATGLFYWEPGLFDPQEFSIQSRSGEPHLPSLYTMLRAADGKLWLGGERKFGYLDGDNYYIDKTEMFANFKGDLQVSQIAEISPGKFWLGTSMYGVLEYQEASDSLESLMERWKLSCYISYGIVDTADYRVLVCPKSLVRQHKATGEVQVFSANDGVVNSEFNEGAISYRPDKGLFLGSPNGVRLLDVAKLSNRISNERVFLESVTVFYDNHVEKALVPSSETYLAPGARMISLQLTTNDYLDDSPISFQYRLTRRGELREPHYLMLDGQPQLNLSGLSAGSHSLEILSQRHGVWSETPYIHQLKVDLYWWETPWFKWSLIFMLMGLTLAIIFVRQRQVSRFRAINTALHESEERLRQSLRGSDSDLWLWTRKDNNFYLDNKNGVLSVDKDVLVLAPADFPIHPDDKERVLNHWNAVVDGEVDRFDAEYRFRRRSGSWGWLRVRGRPSQLARDTGEVLKISGIYSDITQHKELQNEVDLLAQAFENTSEGVLILDADEQIKVANRAAQSILGSTTGELSGRKFISLLSEHGGNRSEIAALLSNGMSWTGERELRIAKGQVCPVWLNVSAMLGLQGRVQHYVVVFSDITERKRSEADLRRLANYDVLTGLPNRSLFAARLNQAIHKATQHDEKLALMFLDLDRFKHVNDSFGHSMGDALLVEAAARLQSCIDPEFTLCRFGGDEFVVLVNGAEVDTLNHLANAMLEQIETPFRLFGREFYISTSIGIAIWPDDARQPEALIKNADLAMYHAKEEGRGNFQYYSQERNAEALYHLRLEADLRKALERGEFLLNYQPQVDVLEDNQPVGMEALLRWNHPKDGYVRTDIFIKVAEACGLVIDIDKWVLKQACSDGARWSKLLGRPFKLSVNISAVHFRQHDFIEHLQQTLDETGMPVENLALEITEGVLMKELHVARDHLRQLKIMGVQVAIDDFGTGYSSLAYLRHFDVNVLKIDRSFLIDIAENPADQAIVSSIIELARNLKLKVVAEGIETEEQLEQVFRRGCHVIQGYYFAKPMPRDDLDAFLGLSDPDEALSSQV</sequence>
<dbReference type="PANTHER" id="PTHR44757">
    <property type="entry name" value="DIGUANYLATE CYCLASE DGCP"/>
    <property type="match status" value="1"/>
</dbReference>
<dbReference type="SMART" id="SM00052">
    <property type="entry name" value="EAL"/>
    <property type="match status" value="1"/>
</dbReference>
<evidence type="ECO:0000259" key="4">
    <source>
        <dbReference type="PROSITE" id="PS50883"/>
    </source>
</evidence>
<evidence type="ECO:0000259" key="2">
    <source>
        <dbReference type="PROSITE" id="PS50112"/>
    </source>
</evidence>
<name>A0AAJ1BDA2_9GAMM</name>
<dbReference type="Proteomes" id="UP001297581">
    <property type="component" value="Unassembled WGS sequence"/>
</dbReference>
<reference evidence="6 7" key="1">
    <citation type="submission" date="2022-02" db="EMBL/GenBank/DDBJ databases">
        <title>The genome sequence of Shewanella sp. 3B26.</title>
        <authorList>
            <person name="Du J."/>
        </authorList>
    </citation>
    <scope>NUCLEOTIDE SEQUENCE [LARGE SCALE GENOMIC DNA]</scope>
    <source>
        <strain evidence="6 7">3B26</strain>
    </source>
</reference>
<feature type="domain" description="PAC" evidence="3">
    <location>
        <begin position="1004"/>
        <end position="1054"/>
    </location>
</feature>
<feature type="domain" description="EAL" evidence="4">
    <location>
        <begin position="1227"/>
        <end position="1482"/>
    </location>
</feature>